<gene>
    <name evidence="2" type="primary">Catip_1</name>
    <name evidence="2" type="ORF">GTO93_0006524</name>
</gene>
<reference evidence="2" key="1">
    <citation type="journal article" date="2021" name="Cell">
        <title>Tracing the genetic footprints of vertebrate landing in non-teleost ray-finned fishes.</title>
        <authorList>
            <person name="Bi X."/>
            <person name="Wang K."/>
            <person name="Yang L."/>
            <person name="Pan H."/>
            <person name="Jiang H."/>
            <person name="Wei Q."/>
            <person name="Fang M."/>
            <person name="Yu H."/>
            <person name="Zhu C."/>
            <person name="Cai Y."/>
            <person name="He Y."/>
            <person name="Gan X."/>
            <person name="Zeng H."/>
            <person name="Yu D."/>
            <person name="Zhu Y."/>
            <person name="Jiang H."/>
            <person name="Qiu Q."/>
            <person name="Yang H."/>
            <person name="Zhang Y.E."/>
            <person name="Wang W."/>
            <person name="Zhu M."/>
            <person name="He S."/>
            <person name="Zhang G."/>
        </authorList>
    </citation>
    <scope>NUCLEOTIDE SEQUENCE</scope>
    <source>
        <strain evidence="2">Pddl_001</strain>
    </source>
</reference>
<evidence type="ECO:0000259" key="1">
    <source>
        <dbReference type="Pfam" id="PF21772"/>
    </source>
</evidence>
<dbReference type="InterPro" id="IPR048777">
    <property type="entry name" value="CATIP_N"/>
</dbReference>
<feature type="non-terminal residue" evidence="2">
    <location>
        <position position="123"/>
    </location>
</feature>
<evidence type="ECO:0000313" key="2">
    <source>
        <dbReference type="EMBL" id="MBN3284566.1"/>
    </source>
</evidence>
<feature type="domain" description="Ciliogenesis-associated TTC17-interacting protein N-terminal" evidence="1">
    <location>
        <begin position="1"/>
        <end position="28"/>
    </location>
</feature>
<evidence type="ECO:0000313" key="3">
    <source>
        <dbReference type="Proteomes" id="UP001166093"/>
    </source>
</evidence>
<sequence>MEVFGIERAVHSKKDLPTMWHFFFLSDGVNVYHFNRVEKEERKPVFETEPLIWVEDMQLASKCLDRKEKLKANHATCVSHHAEVKPEDIFPFAADYFALFSSQKHPGPSFQMSNKANPLMKHS</sequence>
<comment type="caution">
    <text evidence="2">The sequence shown here is derived from an EMBL/GenBank/DDBJ whole genome shotgun (WGS) entry which is preliminary data.</text>
</comment>
<dbReference type="Pfam" id="PF21772">
    <property type="entry name" value="CATIP_N"/>
    <property type="match status" value="1"/>
</dbReference>
<dbReference type="EMBL" id="JAAWVQ010137779">
    <property type="protein sequence ID" value="MBN3284566.1"/>
    <property type="molecule type" value="Genomic_DNA"/>
</dbReference>
<organism evidence="2 3">
    <name type="scientific">Polyodon spathula</name>
    <name type="common">North American paddlefish</name>
    <name type="synonym">Squalus spathula</name>
    <dbReference type="NCBI Taxonomy" id="7913"/>
    <lineage>
        <taxon>Eukaryota</taxon>
        <taxon>Metazoa</taxon>
        <taxon>Chordata</taxon>
        <taxon>Craniata</taxon>
        <taxon>Vertebrata</taxon>
        <taxon>Euteleostomi</taxon>
        <taxon>Actinopterygii</taxon>
        <taxon>Chondrostei</taxon>
        <taxon>Acipenseriformes</taxon>
        <taxon>Polyodontidae</taxon>
        <taxon>Polyodon</taxon>
    </lineage>
</organism>
<dbReference type="Proteomes" id="UP001166093">
    <property type="component" value="Unassembled WGS sequence"/>
</dbReference>
<protein>
    <submittedName>
        <fullName evidence="2">CATIP protein</fullName>
    </submittedName>
</protein>
<proteinExistence type="predicted"/>
<name>A0ABS2YCW5_POLSP</name>
<accession>A0ABS2YCW5</accession>
<feature type="non-terminal residue" evidence="2">
    <location>
        <position position="1"/>
    </location>
</feature>
<keyword evidence="3" id="KW-1185">Reference proteome</keyword>